<dbReference type="PANTHER" id="PTHR32071">
    <property type="entry name" value="TRANSCRIPTIONAL REGULATORY PROTEIN"/>
    <property type="match status" value="1"/>
</dbReference>
<dbReference type="InterPro" id="IPR027417">
    <property type="entry name" value="P-loop_NTPase"/>
</dbReference>
<dbReference type="EMBL" id="CP089983">
    <property type="protein sequence ID" value="WXB03934.1"/>
    <property type="molecule type" value="Genomic_DNA"/>
</dbReference>
<dbReference type="InterPro" id="IPR032030">
    <property type="entry name" value="YscD_cytoplasmic_dom"/>
</dbReference>
<dbReference type="PROSITE" id="PS00688">
    <property type="entry name" value="SIGMA54_INTERACT_3"/>
    <property type="match status" value="1"/>
</dbReference>
<accession>A0ABZ2KZ23</accession>
<dbReference type="Gene3D" id="3.40.50.300">
    <property type="entry name" value="P-loop containing nucleotide triphosphate hydrolases"/>
    <property type="match status" value="1"/>
</dbReference>
<evidence type="ECO:0000313" key="7">
    <source>
        <dbReference type="EMBL" id="WXB03934.1"/>
    </source>
</evidence>
<dbReference type="Gene3D" id="2.60.200.20">
    <property type="match status" value="1"/>
</dbReference>
<dbReference type="SUPFAM" id="SSF49879">
    <property type="entry name" value="SMAD/FHA domain"/>
    <property type="match status" value="1"/>
</dbReference>
<dbReference type="Pfam" id="PF16697">
    <property type="entry name" value="Yop-YscD_cpl"/>
    <property type="match status" value="1"/>
</dbReference>
<dbReference type="Gene3D" id="1.10.10.60">
    <property type="entry name" value="Homeodomain-like"/>
    <property type="match status" value="1"/>
</dbReference>
<keyword evidence="8" id="KW-1185">Reference proteome</keyword>
<dbReference type="Proteomes" id="UP001374803">
    <property type="component" value="Chromosome"/>
</dbReference>
<feature type="domain" description="Sigma-54 factor interaction" evidence="6">
    <location>
        <begin position="258"/>
        <end position="487"/>
    </location>
</feature>
<dbReference type="SUPFAM" id="SSF46689">
    <property type="entry name" value="Homeodomain-like"/>
    <property type="match status" value="1"/>
</dbReference>
<dbReference type="SUPFAM" id="SSF52540">
    <property type="entry name" value="P-loop containing nucleoside triphosphate hydrolases"/>
    <property type="match status" value="1"/>
</dbReference>
<evidence type="ECO:0000256" key="4">
    <source>
        <dbReference type="ARBA" id="ARBA00023163"/>
    </source>
</evidence>
<dbReference type="InterPro" id="IPR009057">
    <property type="entry name" value="Homeodomain-like_sf"/>
</dbReference>
<keyword evidence="2" id="KW-0067">ATP-binding</keyword>
<proteinExistence type="predicted"/>
<dbReference type="InterPro" id="IPR002197">
    <property type="entry name" value="HTH_Fis"/>
</dbReference>
<dbReference type="InterPro" id="IPR025944">
    <property type="entry name" value="Sigma_54_int_dom_CS"/>
</dbReference>
<organism evidence="7 8">
    <name type="scientific">Pendulispora rubella</name>
    <dbReference type="NCBI Taxonomy" id="2741070"/>
    <lineage>
        <taxon>Bacteria</taxon>
        <taxon>Pseudomonadati</taxon>
        <taxon>Myxococcota</taxon>
        <taxon>Myxococcia</taxon>
        <taxon>Myxococcales</taxon>
        <taxon>Sorangiineae</taxon>
        <taxon>Pendulisporaceae</taxon>
        <taxon>Pendulispora</taxon>
    </lineage>
</organism>
<dbReference type="PROSITE" id="PS00675">
    <property type="entry name" value="SIGMA54_INTERACT_1"/>
    <property type="match status" value="1"/>
</dbReference>
<evidence type="ECO:0000313" key="8">
    <source>
        <dbReference type="Proteomes" id="UP001374803"/>
    </source>
</evidence>
<dbReference type="InterPro" id="IPR002078">
    <property type="entry name" value="Sigma_54_int"/>
</dbReference>
<dbReference type="InterPro" id="IPR025662">
    <property type="entry name" value="Sigma_54_int_dom_ATP-bd_1"/>
</dbReference>
<name>A0ABZ2KZ23_9BACT</name>
<dbReference type="PROSITE" id="PS50045">
    <property type="entry name" value="SIGMA54_INTERACT_4"/>
    <property type="match status" value="1"/>
</dbReference>
<evidence type="ECO:0000256" key="3">
    <source>
        <dbReference type="ARBA" id="ARBA00023015"/>
    </source>
</evidence>
<dbReference type="InterPro" id="IPR003593">
    <property type="entry name" value="AAA+_ATPase"/>
</dbReference>
<dbReference type="CDD" id="cd00060">
    <property type="entry name" value="FHA"/>
    <property type="match status" value="1"/>
</dbReference>
<dbReference type="PRINTS" id="PR01590">
    <property type="entry name" value="HTHFIS"/>
</dbReference>
<dbReference type="CDD" id="cd00009">
    <property type="entry name" value="AAA"/>
    <property type="match status" value="1"/>
</dbReference>
<protein>
    <submittedName>
        <fullName evidence="7">Sigma 54-interacting transcriptional regulator</fullName>
    </submittedName>
</protein>
<dbReference type="Gene3D" id="1.10.8.60">
    <property type="match status" value="1"/>
</dbReference>
<dbReference type="Pfam" id="PF02954">
    <property type="entry name" value="HTH_8"/>
    <property type="match status" value="1"/>
</dbReference>
<evidence type="ECO:0000256" key="1">
    <source>
        <dbReference type="ARBA" id="ARBA00022741"/>
    </source>
</evidence>
<keyword evidence="4" id="KW-0804">Transcription</keyword>
<evidence type="ECO:0000259" key="6">
    <source>
        <dbReference type="PROSITE" id="PS50045"/>
    </source>
</evidence>
<keyword evidence="3" id="KW-0805">Transcription regulation</keyword>
<reference evidence="7" key="1">
    <citation type="submission" date="2021-12" db="EMBL/GenBank/DDBJ databases">
        <title>Discovery of the Pendulisporaceae a myxobacterial family with distinct sporulation behavior and unique specialized metabolism.</title>
        <authorList>
            <person name="Garcia R."/>
            <person name="Popoff A."/>
            <person name="Bader C.D."/>
            <person name="Loehr J."/>
            <person name="Walesch S."/>
            <person name="Walt C."/>
            <person name="Boldt J."/>
            <person name="Bunk B."/>
            <person name="Haeckl F.J.F.P.J."/>
            <person name="Gunesch A.P."/>
            <person name="Birkelbach J."/>
            <person name="Nuebel U."/>
            <person name="Pietschmann T."/>
            <person name="Bach T."/>
            <person name="Mueller R."/>
        </authorList>
    </citation>
    <scope>NUCLEOTIDE SEQUENCE</scope>
    <source>
        <strain evidence="7">MSr11367</strain>
    </source>
</reference>
<feature type="domain" description="FHA" evidence="5">
    <location>
        <begin position="19"/>
        <end position="43"/>
    </location>
</feature>
<dbReference type="InterPro" id="IPR000253">
    <property type="entry name" value="FHA_dom"/>
</dbReference>
<gene>
    <name evidence="7" type="ORF">LVJ94_44385</name>
</gene>
<dbReference type="RefSeq" id="WP_394833569.1">
    <property type="nucleotide sequence ID" value="NZ_CP089929.1"/>
</dbReference>
<evidence type="ECO:0000256" key="2">
    <source>
        <dbReference type="ARBA" id="ARBA00022840"/>
    </source>
</evidence>
<dbReference type="Pfam" id="PF00158">
    <property type="entry name" value="Sigma54_activat"/>
    <property type="match status" value="1"/>
</dbReference>
<dbReference type="InterPro" id="IPR008984">
    <property type="entry name" value="SMAD_FHA_dom_sf"/>
</dbReference>
<dbReference type="Pfam" id="PF25601">
    <property type="entry name" value="AAA_lid_14"/>
    <property type="match status" value="1"/>
</dbReference>
<dbReference type="InterPro" id="IPR058031">
    <property type="entry name" value="AAA_lid_NorR"/>
</dbReference>
<dbReference type="SMART" id="SM00382">
    <property type="entry name" value="AAA"/>
    <property type="match status" value="1"/>
</dbReference>
<evidence type="ECO:0000259" key="5">
    <source>
        <dbReference type="PROSITE" id="PS50006"/>
    </source>
</evidence>
<dbReference type="PROSITE" id="PS50006">
    <property type="entry name" value="FHA_DOMAIN"/>
    <property type="match status" value="1"/>
</dbReference>
<sequence length="571" mass="60888">MVAQGPDTGARMLVDHHVRMVGRARDADLVLADRSVSRHHFQVVATEQGTRVHVCPTAAPLVHAGRETLEAMVRGGDSIVVGNTVLILVESDSNADDLSPPASYGSTVVRGLLSGPAADARGFAALFALNETLAQVEDPSSLEAALTTWAKAYADGESVTITDAPEGEVQDEGTVSILETVTAGGKTQIIVPTQGPSARCVTFTTTLAPERVTDLLRRLLIVAVQLCGSRLAQLSTLHTVKAELEVFRRQAVGSAHGFLGASPAAERLVRIIPKLAVSDAVVLLTGETGVGKTFVARLIHESGPRKDEPLRVINCAAIPDSLIESELFGHERGAFTGAVASRAGALEGAGRGTLLLDEIGELPLASQAKLLRVLEDRRFERLGSNRSLTLQARVIAATNRDLEAMVAAGTFRSDLYFRISVVSALVPPLRARGDDLVLLAQQILADFTPSTGRRIDGFSPEALVAIRRYPWPGNVRELRNAVEHAVVLGDGPWIAPSDLPLAVNGLAEEGTPAQPTSDDPYVLHLPGRLEDVEQRAIQAALLHTKGNRTKAAAILGINRQTLYNRMRDEPK</sequence>
<keyword evidence="1" id="KW-0547">Nucleotide-binding</keyword>